<gene>
    <name evidence="2" type="ORF">EZ216_04225</name>
</gene>
<dbReference type="EMBL" id="SMLK01000001">
    <property type="protein sequence ID" value="TFZ08369.1"/>
    <property type="molecule type" value="Genomic_DNA"/>
</dbReference>
<dbReference type="InterPro" id="IPR012433">
    <property type="entry name" value="Imm11"/>
</dbReference>
<comment type="caution">
    <text evidence="2">The sequence shown here is derived from an EMBL/GenBank/DDBJ whole genome shotgun (WGS) entry which is preliminary data.</text>
</comment>
<sequence length="194" mass="21839">MDYFVLTTSAQAGGVINDYPQGSPAIWKFGEGLRMAHEFPLHAEVCFSPLFPTFDKLYDFQSTTLSTPVVSGRVRRVIDSLSIHNAELLPVVLKNHRGEDVPGEYALLNLIGAENAIDMQGSDYKMNHIDKEQIGRIKKLRLQKDAISADAKMFRCHRMRRLTLIREDVAAAFHDAGLTGFRTYRAEGWNGLEI</sequence>
<feature type="domain" description="Immunity MXAN-0049 protein" evidence="1">
    <location>
        <begin position="45"/>
        <end position="184"/>
    </location>
</feature>
<protein>
    <recommendedName>
        <fullName evidence="1">Immunity MXAN-0049 protein domain-containing protein</fullName>
    </recommendedName>
</protein>
<evidence type="ECO:0000313" key="2">
    <source>
        <dbReference type="EMBL" id="TFZ08369.1"/>
    </source>
</evidence>
<dbReference type="RefSeq" id="WP_135248305.1">
    <property type="nucleotide sequence ID" value="NZ_SMLK01000001.1"/>
</dbReference>
<dbReference type="AlphaFoldDB" id="A0A4Z0CDR0"/>
<dbReference type="Pfam" id="PF07791">
    <property type="entry name" value="Imm11"/>
    <property type="match status" value="1"/>
</dbReference>
<proteinExistence type="predicted"/>
<dbReference type="Proteomes" id="UP000297839">
    <property type="component" value="Unassembled WGS sequence"/>
</dbReference>
<evidence type="ECO:0000259" key="1">
    <source>
        <dbReference type="Pfam" id="PF07791"/>
    </source>
</evidence>
<accession>A0A4Z0CDR0</accession>
<name>A0A4Z0CDR0_9BURK</name>
<evidence type="ECO:0000313" key="3">
    <source>
        <dbReference type="Proteomes" id="UP000297839"/>
    </source>
</evidence>
<reference evidence="2 3" key="1">
    <citation type="submission" date="2019-03" db="EMBL/GenBank/DDBJ databases">
        <title>Ramlibacter sp. 18x22-1, whole genome shotgun sequence.</title>
        <authorList>
            <person name="Zhang X."/>
            <person name="Feng G."/>
            <person name="Zhu H."/>
        </authorList>
    </citation>
    <scope>NUCLEOTIDE SEQUENCE [LARGE SCALE GENOMIC DNA]</scope>
    <source>
        <strain evidence="2 3">18x22-1</strain>
    </source>
</reference>
<organism evidence="2 3">
    <name type="scientific">Ramlibacter humi</name>
    <dbReference type="NCBI Taxonomy" id="2530451"/>
    <lineage>
        <taxon>Bacteria</taxon>
        <taxon>Pseudomonadati</taxon>
        <taxon>Pseudomonadota</taxon>
        <taxon>Betaproteobacteria</taxon>
        <taxon>Burkholderiales</taxon>
        <taxon>Comamonadaceae</taxon>
        <taxon>Ramlibacter</taxon>
    </lineage>
</organism>
<keyword evidence="3" id="KW-1185">Reference proteome</keyword>